<dbReference type="RefSeq" id="XP_001305623.1">
    <property type="nucleotide sequence ID" value="XM_001305622.1"/>
</dbReference>
<feature type="transmembrane region" description="Helical" evidence="1">
    <location>
        <begin position="41"/>
        <end position="64"/>
    </location>
</feature>
<evidence type="ECO:0000256" key="1">
    <source>
        <dbReference type="SAM" id="Phobius"/>
    </source>
</evidence>
<keyword evidence="2" id="KW-0732">Signal</keyword>
<reference evidence="3" key="1">
    <citation type="submission" date="2006-10" db="EMBL/GenBank/DDBJ databases">
        <authorList>
            <person name="Amadeo P."/>
            <person name="Zhao Q."/>
            <person name="Wortman J."/>
            <person name="Fraser-Liggett C."/>
            <person name="Carlton J."/>
        </authorList>
    </citation>
    <scope>NUCLEOTIDE SEQUENCE</scope>
    <source>
        <strain evidence="3">G3</strain>
    </source>
</reference>
<feature type="chain" id="PRO_5002643554" evidence="2">
    <location>
        <begin position="18"/>
        <end position="84"/>
    </location>
</feature>
<keyword evidence="4" id="KW-1185">Reference proteome</keyword>
<dbReference type="EMBL" id="DS113953">
    <property type="protein sequence ID" value="EAX92693.1"/>
    <property type="molecule type" value="Genomic_DNA"/>
</dbReference>
<dbReference type="KEGG" id="tva:4750406"/>
<keyword evidence="1" id="KW-0812">Transmembrane</keyword>
<proteinExistence type="predicted"/>
<keyword evidence="1" id="KW-0472">Membrane</keyword>
<dbReference type="AlphaFoldDB" id="A2FQY8"/>
<evidence type="ECO:0000313" key="4">
    <source>
        <dbReference type="Proteomes" id="UP000001542"/>
    </source>
</evidence>
<evidence type="ECO:0000256" key="2">
    <source>
        <dbReference type="SAM" id="SignalP"/>
    </source>
</evidence>
<feature type="signal peptide" evidence="2">
    <location>
        <begin position="1"/>
        <end position="17"/>
    </location>
</feature>
<name>A2FQY8_TRIV3</name>
<dbReference type="InParanoid" id="A2FQY8"/>
<keyword evidence="1" id="KW-1133">Transmembrane helix</keyword>
<accession>A2FQY8</accession>
<dbReference type="VEuPathDB" id="TrichDB:TVAGG3_0236110"/>
<evidence type="ECO:0000313" key="3">
    <source>
        <dbReference type="EMBL" id="EAX92693.1"/>
    </source>
</evidence>
<gene>
    <name evidence="3" type="ORF">TVAG_439210</name>
</gene>
<dbReference type="Proteomes" id="UP000001542">
    <property type="component" value="Unassembled WGS sequence"/>
</dbReference>
<sequence>MFLFFFGLLGFSFRLLADEPSTDPPSRTPMPTSKSGVPSKVAVICSVLAAILTILCTVSILCIVSRKRREPKGYQQPLIEKSLI</sequence>
<dbReference type="VEuPathDB" id="TrichDB:TVAG_439210"/>
<reference evidence="3" key="2">
    <citation type="journal article" date="2007" name="Science">
        <title>Draft genome sequence of the sexually transmitted pathogen Trichomonas vaginalis.</title>
        <authorList>
            <person name="Carlton J.M."/>
            <person name="Hirt R.P."/>
            <person name="Silva J.C."/>
            <person name="Delcher A.L."/>
            <person name="Schatz M."/>
            <person name="Zhao Q."/>
            <person name="Wortman J.R."/>
            <person name="Bidwell S.L."/>
            <person name="Alsmark U.C.M."/>
            <person name="Besteiro S."/>
            <person name="Sicheritz-Ponten T."/>
            <person name="Noel C.J."/>
            <person name="Dacks J.B."/>
            <person name="Foster P.G."/>
            <person name="Simillion C."/>
            <person name="Van de Peer Y."/>
            <person name="Miranda-Saavedra D."/>
            <person name="Barton G.J."/>
            <person name="Westrop G.D."/>
            <person name="Mueller S."/>
            <person name="Dessi D."/>
            <person name="Fiori P.L."/>
            <person name="Ren Q."/>
            <person name="Paulsen I."/>
            <person name="Zhang H."/>
            <person name="Bastida-Corcuera F.D."/>
            <person name="Simoes-Barbosa A."/>
            <person name="Brown M.T."/>
            <person name="Hayes R.D."/>
            <person name="Mukherjee M."/>
            <person name="Okumura C.Y."/>
            <person name="Schneider R."/>
            <person name="Smith A.J."/>
            <person name="Vanacova S."/>
            <person name="Villalvazo M."/>
            <person name="Haas B.J."/>
            <person name="Pertea M."/>
            <person name="Feldblyum T.V."/>
            <person name="Utterback T.R."/>
            <person name="Shu C.L."/>
            <person name="Osoegawa K."/>
            <person name="de Jong P.J."/>
            <person name="Hrdy I."/>
            <person name="Horvathova L."/>
            <person name="Zubacova Z."/>
            <person name="Dolezal P."/>
            <person name="Malik S.B."/>
            <person name="Logsdon J.M. Jr."/>
            <person name="Henze K."/>
            <person name="Gupta A."/>
            <person name="Wang C.C."/>
            <person name="Dunne R.L."/>
            <person name="Upcroft J.A."/>
            <person name="Upcroft P."/>
            <person name="White O."/>
            <person name="Salzberg S.L."/>
            <person name="Tang P."/>
            <person name="Chiu C.-H."/>
            <person name="Lee Y.-S."/>
            <person name="Embley T.M."/>
            <person name="Coombs G.H."/>
            <person name="Mottram J.C."/>
            <person name="Tachezy J."/>
            <person name="Fraser-Liggett C.M."/>
            <person name="Johnson P.J."/>
        </authorList>
    </citation>
    <scope>NUCLEOTIDE SEQUENCE [LARGE SCALE GENOMIC DNA]</scope>
    <source>
        <strain evidence="3">G3</strain>
    </source>
</reference>
<protein>
    <submittedName>
        <fullName evidence="3">Uncharacterized protein</fullName>
    </submittedName>
</protein>
<dbReference type="SMR" id="A2FQY8"/>
<organism evidence="3 4">
    <name type="scientific">Trichomonas vaginalis (strain ATCC PRA-98 / G3)</name>
    <dbReference type="NCBI Taxonomy" id="412133"/>
    <lineage>
        <taxon>Eukaryota</taxon>
        <taxon>Metamonada</taxon>
        <taxon>Parabasalia</taxon>
        <taxon>Trichomonadida</taxon>
        <taxon>Trichomonadidae</taxon>
        <taxon>Trichomonas</taxon>
    </lineage>
</organism>